<name>B7VTR8_VIBA3</name>
<evidence type="ECO:0000313" key="2">
    <source>
        <dbReference type="Proteomes" id="UP000009100"/>
    </source>
</evidence>
<proteinExistence type="predicted"/>
<dbReference type="STRING" id="575788.VS_II0981"/>
<gene>
    <name evidence="1" type="ordered locus">VS_II0981</name>
</gene>
<evidence type="ECO:0000313" key="1">
    <source>
        <dbReference type="EMBL" id="CAV26847.1"/>
    </source>
</evidence>
<dbReference type="EMBL" id="FM954973">
    <property type="protein sequence ID" value="CAV26847.1"/>
    <property type="molecule type" value="Genomic_DNA"/>
</dbReference>
<dbReference type="AlphaFoldDB" id="B7VTR8"/>
<organism evidence="1 2">
    <name type="scientific">Vibrio atlanticus (strain LGP32)</name>
    <name type="common">Vibrio splendidus (strain Mel32)</name>
    <dbReference type="NCBI Taxonomy" id="575788"/>
    <lineage>
        <taxon>Bacteria</taxon>
        <taxon>Pseudomonadati</taxon>
        <taxon>Pseudomonadota</taxon>
        <taxon>Gammaproteobacteria</taxon>
        <taxon>Vibrionales</taxon>
        <taxon>Vibrionaceae</taxon>
        <taxon>Vibrio</taxon>
    </lineage>
</organism>
<dbReference type="Proteomes" id="UP000009100">
    <property type="component" value="Chromosome 2"/>
</dbReference>
<dbReference type="HOGENOM" id="CLU_1926727_0_0_6"/>
<reference evidence="1 2" key="1">
    <citation type="submission" date="2009-02" db="EMBL/GenBank/DDBJ databases">
        <title>Vibrio splendidus str. LGP32 complete genome.</title>
        <authorList>
            <person name="Mazel D."/>
            <person name="Le Roux F."/>
        </authorList>
    </citation>
    <scope>NUCLEOTIDE SEQUENCE [LARGE SCALE GENOMIC DNA]</scope>
    <source>
        <strain evidence="1 2">LGP32</strain>
    </source>
</reference>
<accession>B7VTR8</accession>
<protein>
    <submittedName>
        <fullName evidence="1">Uncharacterized protein</fullName>
    </submittedName>
</protein>
<sequence>MDYGVDVVMREFIELKDLDKHDNCSNRIVEVEPDLYINQYLNKRIFVRNVCFDKFLSNLQISLEPSMISPSRGCVDEALEDYSEIIAEPVSSLSENDHIEYLYISSENKYYISKLLFESLFKKNGVDILID</sequence>
<dbReference type="KEGG" id="vsp:VS_II0981"/>